<evidence type="ECO:0000313" key="2">
    <source>
        <dbReference type="WBParaSite" id="ES5_v2.g16667.t1"/>
    </source>
</evidence>
<sequence>MQIECEVEKNLFFPAAIKDIKQQLLLLEFKKNNLLNGNYIIDRCQLVQQNSEESKFFVNQAVDLYQSNKNAFIRLKVLAIEGNRIILGNFNDSATPVGSADFQELRPLSNVRQLNGSSIKKQIFPVSNKLADKLDIVAETLIEYIPNIFLKVDKKTNDIEITCFDRLTVELIKDSSDMINGYAIEKIDPQKKMDNYITLQFNVEFDLLGRSLGVPQHTNIQEARKMPGIISISYEKAVNPRDPIVFTIVAENVESAEEARGKLQYLNHVEFIPSRAAGHIIGKGGKNLEGIKAQSKCHLINIGPQLPNQALRRIVYSGFRDQVDRAVGLVNLQLQHFQKIL</sequence>
<proteinExistence type="predicted"/>
<evidence type="ECO:0000313" key="1">
    <source>
        <dbReference type="Proteomes" id="UP000887579"/>
    </source>
</evidence>
<dbReference type="Proteomes" id="UP000887579">
    <property type="component" value="Unplaced"/>
</dbReference>
<accession>A0AC34FH45</accession>
<reference evidence="2" key="1">
    <citation type="submission" date="2022-11" db="UniProtKB">
        <authorList>
            <consortium name="WormBaseParasite"/>
        </authorList>
    </citation>
    <scope>IDENTIFICATION</scope>
</reference>
<organism evidence="1 2">
    <name type="scientific">Panagrolaimus sp. ES5</name>
    <dbReference type="NCBI Taxonomy" id="591445"/>
    <lineage>
        <taxon>Eukaryota</taxon>
        <taxon>Metazoa</taxon>
        <taxon>Ecdysozoa</taxon>
        <taxon>Nematoda</taxon>
        <taxon>Chromadorea</taxon>
        <taxon>Rhabditida</taxon>
        <taxon>Tylenchina</taxon>
        <taxon>Panagrolaimomorpha</taxon>
        <taxon>Panagrolaimoidea</taxon>
        <taxon>Panagrolaimidae</taxon>
        <taxon>Panagrolaimus</taxon>
    </lineage>
</organism>
<dbReference type="WBParaSite" id="ES5_v2.g16667.t1">
    <property type="protein sequence ID" value="ES5_v2.g16667.t1"/>
    <property type="gene ID" value="ES5_v2.g16667"/>
</dbReference>
<name>A0AC34FH45_9BILA</name>
<protein>
    <submittedName>
        <fullName evidence="2">K Homology domain-containing protein</fullName>
    </submittedName>
</protein>